<keyword evidence="4" id="KW-1003">Cell membrane</keyword>
<evidence type="ECO:0000256" key="5">
    <source>
        <dbReference type="ARBA" id="ARBA00022553"/>
    </source>
</evidence>
<dbReference type="InterPro" id="IPR036890">
    <property type="entry name" value="HATPase_C_sf"/>
</dbReference>
<organism evidence="16 17">
    <name type="scientific">Clostridium botulinum</name>
    <dbReference type="NCBI Taxonomy" id="1491"/>
    <lineage>
        <taxon>Bacteria</taxon>
        <taxon>Bacillati</taxon>
        <taxon>Bacillota</taxon>
        <taxon>Clostridia</taxon>
        <taxon>Eubacteriales</taxon>
        <taxon>Clostridiaceae</taxon>
        <taxon>Clostridium</taxon>
    </lineage>
</organism>
<dbReference type="SMART" id="SM00387">
    <property type="entry name" value="HATPase_c"/>
    <property type="match status" value="1"/>
</dbReference>
<dbReference type="Gene3D" id="3.30.565.10">
    <property type="entry name" value="Histidine kinase-like ATPase, C-terminal domain"/>
    <property type="match status" value="1"/>
</dbReference>
<dbReference type="Pfam" id="PF02518">
    <property type="entry name" value="HATPase_c"/>
    <property type="match status" value="1"/>
</dbReference>
<dbReference type="InterPro" id="IPR050398">
    <property type="entry name" value="HssS/ArlS-like"/>
</dbReference>
<evidence type="ECO:0000313" key="16">
    <source>
        <dbReference type="EMBL" id="KOA84884.1"/>
    </source>
</evidence>
<evidence type="ECO:0000256" key="12">
    <source>
        <dbReference type="ARBA" id="ARBA00023012"/>
    </source>
</evidence>
<feature type="domain" description="Histidine kinase" evidence="15">
    <location>
        <begin position="248"/>
        <end position="461"/>
    </location>
</feature>
<protein>
    <recommendedName>
        <fullName evidence="3">histidine kinase</fullName>
        <ecNumber evidence="3">2.7.13.3</ecNumber>
    </recommendedName>
</protein>
<keyword evidence="9 16" id="KW-0418">Kinase</keyword>
<dbReference type="GO" id="GO:0000155">
    <property type="term" value="F:phosphorelay sensor kinase activity"/>
    <property type="evidence" value="ECO:0007669"/>
    <property type="project" value="InterPro"/>
</dbReference>
<keyword evidence="7 14" id="KW-0812">Transmembrane</keyword>
<evidence type="ECO:0000256" key="10">
    <source>
        <dbReference type="ARBA" id="ARBA00022840"/>
    </source>
</evidence>
<reference evidence="16 17" key="1">
    <citation type="submission" date="2015-07" db="EMBL/GenBank/DDBJ databases">
        <title>Draft genome sequences of 17 French Clostridium botulinum group III.</title>
        <authorList>
            <person name="Woudstra C."/>
            <person name="Le Marechal C."/>
            <person name="Souillard R."/>
            <person name="Bayon-Auboyer M.-H."/>
            <person name="Dessouter D."/>
            <person name="Fach P."/>
        </authorList>
    </citation>
    <scope>NUCLEOTIDE SEQUENCE [LARGE SCALE GENOMIC DNA]</scope>
    <source>
        <strain evidence="16 17">12LNRI-CD</strain>
    </source>
</reference>
<evidence type="ECO:0000256" key="13">
    <source>
        <dbReference type="ARBA" id="ARBA00023136"/>
    </source>
</evidence>
<keyword evidence="5" id="KW-0597">Phosphoprotein</keyword>
<evidence type="ECO:0000256" key="6">
    <source>
        <dbReference type="ARBA" id="ARBA00022679"/>
    </source>
</evidence>
<comment type="catalytic activity">
    <reaction evidence="1">
        <text>ATP + protein L-histidine = ADP + protein N-phospho-L-histidine.</text>
        <dbReference type="EC" id="2.7.13.3"/>
    </reaction>
</comment>
<dbReference type="PRINTS" id="PR00344">
    <property type="entry name" value="BCTRLSENSOR"/>
</dbReference>
<keyword evidence="8" id="KW-0547">Nucleotide-binding</keyword>
<dbReference type="Gene3D" id="1.10.287.130">
    <property type="match status" value="1"/>
</dbReference>
<dbReference type="SMART" id="SM00388">
    <property type="entry name" value="HisKA"/>
    <property type="match status" value="1"/>
</dbReference>
<dbReference type="InterPro" id="IPR005467">
    <property type="entry name" value="His_kinase_dom"/>
</dbReference>
<dbReference type="Gene3D" id="6.10.340.10">
    <property type="match status" value="1"/>
</dbReference>
<evidence type="ECO:0000256" key="8">
    <source>
        <dbReference type="ARBA" id="ARBA00022741"/>
    </source>
</evidence>
<feature type="transmembrane region" description="Helical" evidence="14">
    <location>
        <begin position="153"/>
        <end position="174"/>
    </location>
</feature>
<dbReference type="SUPFAM" id="SSF47384">
    <property type="entry name" value="Homodimeric domain of signal transducing histidine kinase"/>
    <property type="match status" value="1"/>
</dbReference>
<evidence type="ECO:0000256" key="7">
    <source>
        <dbReference type="ARBA" id="ARBA00022692"/>
    </source>
</evidence>
<dbReference type="InterPro" id="IPR036097">
    <property type="entry name" value="HisK_dim/P_sf"/>
</dbReference>
<dbReference type="RefSeq" id="WP_013720984.1">
    <property type="nucleotide sequence ID" value="NZ_LGVP01000091.1"/>
</dbReference>
<dbReference type="InterPro" id="IPR004358">
    <property type="entry name" value="Sig_transdc_His_kin-like_C"/>
</dbReference>
<evidence type="ECO:0000256" key="2">
    <source>
        <dbReference type="ARBA" id="ARBA00004651"/>
    </source>
</evidence>
<dbReference type="PROSITE" id="PS50109">
    <property type="entry name" value="HIS_KIN"/>
    <property type="match status" value="1"/>
</dbReference>
<evidence type="ECO:0000256" key="11">
    <source>
        <dbReference type="ARBA" id="ARBA00022989"/>
    </source>
</evidence>
<evidence type="ECO:0000256" key="1">
    <source>
        <dbReference type="ARBA" id="ARBA00000085"/>
    </source>
</evidence>
<dbReference type="SUPFAM" id="SSF55874">
    <property type="entry name" value="ATPase domain of HSP90 chaperone/DNA topoisomerase II/histidine kinase"/>
    <property type="match status" value="1"/>
</dbReference>
<comment type="caution">
    <text evidence="16">The sequence shown here is derived from an EMBL/GenBank/DDBJ whole genome shotgun (WGS) entry which is preliminary data.</text>
</comment>
<dbReference type="PANTHER" id="PTHR45528">
    <property type="entry name" value="SENSOR HISTIDINE KINASE CPXA"/>
    <property type="match status" value="1"/>
</dbReference>
<keyword evidence="12" id="KW-0902">Two-component regulatory system</keyword>
<keyword evidence="6" id="KW-0808">Transferase</keyword>
<proteinExistence type="predicted"/>
<gene>
    <name evidence="16" type="ORF">ADU74_10525</name>
</gene>
<sequence>MKSKTIKRDFYNLVLKVVIYTVISTIITYIILLLILCFKNKPTNYYVKYIDKVSIEIEKNGERILKGNIIDLKKYSTKLKGEVIDLKGNHLYGDNDIMYKKFNLINSINNEEYYKNYIYRYVPITYNNSIKAVYVIKAPFDFMLNNINSNKRIFIIYILALITPIIYFVLYLFLFTSKLYNNISENVNILLHGADKICSGDFDFYIDGTKGIEFRKIEKSFNTMIKVLKGNIDDLSKLDEERRMMVSSIAHDIRTPITVIKGQIEIIDDLKDCTNYNIDTNMSIINKNCDRMTTLTDNLALLYKVQGESFIIRHEKVNLEKILKDKELEIKTLGNKKNVKISFKMNLTKKEYILDTNLLFRVLDNILYNSLRFTNKGEIILKVHDDSENIYFKCSDTGCGFKQKDTTKLFEAFYQDEDYKDHFGLGLYIAQKIVNNFNGEIKAYNNTDNGATVEFYIKELENIKM</sequence>
<dbReference type="EMBL" id="LGVR01000061">
    <property type="protein sequence ID" value="KOA84884.1"/>
    <property type="molecule type" value="Genomic_DNA"/>
</dbReference>
<dbReference type="GO" id="GO:0005524">
    <property type="term" value="F:ATP binding"/>
    <property type="evidence" value="ECO:0007669"/>
    <property type="project" value="UniProtKB-KW"/>
</dbReference>
<evidence type="ECO:0000256" key="14">
    <source>
        <dbReference type="SAM" id="Phobius"/>
    </source>
</evidence>
<comment type="subcellular location">
    <subcellularLocation>
        <location evidence="2">Cell membrane</location>
        <topology evidence="2">Multi-pass membrane protein</topology>
    </subcellularLocation>
</comment>
<dbReference type="Pfam" id="PF00512">
    <property type="entry name" value="HisKA"/>
    <property type="match status" value="1"/>
</dbReference>
<dbReference type="Proteomes" id="UP000037540">
    <property type="component" value="Unassembled WGS sequence"/>
</dbReference>
<keyword evidence="11 14" id="KW-1133">Transmembrane helix</keyword>
<name>A0A9Q1UXU0_CLOBO</name>
<dbReference type="InterPro" id="IPR003661">
    <property type="entry name" value="HisK_dim/P_dom"/>
</dbReference>
<feature type="transmembrane region" description="Helical" evidence="14">
    <location>
        <begin position="17"/>
        <end position="38"/>
    </location>
</feature>
<evidence type="ECO:0000256" key="9">
    <source>
        <dbReference type="ARBA" id="ARBA00022777"/>
    </source>
</evidence>
<dbReference type="EC" id="2.7.13.3" evidence="3"/>
<evidence type="ECO:0000256" key="3">
    <source>
        <dbReference type="ARBA" id="ARBA00012438"/>
    </source>
</evidence>
<evidence type="ECO:0000313" key="17">
    <source>
        <dbReference type="Proteomes" id="UP000037540"/>
    </source>
</evidence>
<dbReference type="GO" id="GO:0005886">
    <property type="term" value="C:plasma membrane"/>
    <property type="evidence" value="ECO:0007669"/>
    <property type="project" value="UniProtKB-SubCell"/>
</dbReference>
<evidence type="ECO:0000256" key="4">
    <source>
        <dbReference type="ARBA" id="ARBA00022475"/>
    </source>
</evidence>
<keyword evidence="13 14" id="KW-0472">Membrane</keyword>
<dbReference type="InterPro" id="IPR003594">
    <property type="entry name" value="HATPase_dom"/>
</dbReference>
<dbReference type="PANTHER" id="PTHR45528:SF1">
    <property type="entry name" value="SENSOR HISTIDINE KINASE CPXA"/>
    <property type="match status" value="1"/>
</dbReference>
<keyword evidence="10" id="KW-0067">ATP-binding</keyword>
<accession>A0A9Q1UXU0</accession>
<dbReference type="AlphaFoldDB" id="A0A9Q1UXU0"/>
<evidence type="ECO:0000259" key="15">
    <source>
        <dbReference type="PROSITE" id="PS50109"/>
    </source>
</evidence>
<dbReference type="CDD" id="cd00082">
    <property type="entry name" value="HisKA"/>
    <property type="match status" value="1"/>
</dbReference>